<organism evidence="1 2">
    <name type="scientific">Taxus chinensis</name>
    <name type="common">Chinese yew</name>
    <name type="synonym">Taxus wallichiana var. chinensis</name>
    <dbReference type="NCBI Taxonomy" id="29808"/>
    <lineage>
        <taxon>Eukaryota</taxon>
        <taxon>Viridiplantae</taxon>
        <taxon>Streptophyta</taxon>
        <taxon>Embryophyta</taxon>
        <taxon>Tracheophyta</taxon>
        <taxon>Spermatophyta</taxon>
        <taxon>Pinopsida</taxon>
        <taxon>Pinidae</taxon>
        <taxon>Conifers II</taxon>
        <taxon>Cupressales</taxon>
        <taxon>Taxaceae</taxon>
        <taxon>Taxus</taxon>
    </lineage>
</organism>
<dbReference type="GO" id="GO:0043240">
    <property type="term" value="C:Fanconi anaemia nuclear complex"/>
    <property type="evidence" value="ECO:0007669"/>
    <property type="project" value="InterPro"/>
</dbReference>
<evidence type="ECO:0000313" key="2">
    <source>
        <dbReference type="Proteomes" id="UP000824469"/>
    </source>
</evidence>
<name>A0AA38GVE3_TAXCH</name>
<dbReference type="PANTHER" id="PTHR14449:SF2">
    <property type="entry name" value="FANCONI ANEMIA GROUP F PROTEIN"/>
    <property type="match status" value="1"/>
</dbReference>
<dbReference type="Proteomes" id="UP000824469">
    <property type="component" value="Unassembled WGS sequence"/>
</dbReference>
<protein>
    <submittedName>
        <fullName evidence="1">Uncharacterized protein</fullName>
    </submittedName>
</protein>
<evidence type="ECO:0000313" key="1">
    <source>
        <dbReference type="EMBL" id="KAH9329577.1"/>
    </source>
</evidence>
<accession>A0AA38GVE3</accession>
<reference evidence="1 2" key="1">
    <citation type="journal article" date="2021" name="Nat. Plants">
        <title>The Taxus genome provides insights into paclitaxel biosynthesis.</title>
        <authorList>
            <person name="Xiong X."/>
            <person name="Gou J."/>
            <person name="Liao Q."/>
            <person name="Li Y."/>
            <person name="Zhou Q."/>
            <person name="Bi G."/>
            <person name="Li C."/>
            <person name="Du R."/>
            <person name="Wang X."/>
            <person name="Sun T."/>
            <person name="Guo L."/>
            <person name="Liang H."/>
            <person name="Lu P."/>
            <person name="Wu Y."/>
            <person name="Zhang Z."/>
            <person name="Ro D.K."/>
            <person name="Shang Y."/>
            <person name="Huang S."/>
            <person name="Yan J."/>
        </authorList>
    </citation>
    <scope>NUCLEOTIDE SEQUENCE [LARGE SCALE GENOMIC DNA]</scope>
    <source>
        <strain evidence="1">Ta-2019</strain>
    </source>
</reference>
<dbReference type="AlphaFoldDB" id="A0AA38GVE3"/>
<gene>
    <name evidence="1" type="ORF">KI387_001685</name>
</gene>
<dbReference type="PANTHER" id="PTHR14449">
    <property type="entry name" value="FANCONI ANEMIA GROUP F PROTEIN FANCF"/>
    <property type="match status" value="1"/>
</dbReference>
<feature type="non-terminal residue" evidence="1">
    <location>
        <position position="1"/>
    </location>
</feature>
<proteinExistence type="predicted"/>
<dbReference type="EMBL" id="JAHRHJ020000001">
    <property type="protein sequence ID" value="KAH9329577.1"/>
    <property type="molecule type" value="Genomic_DNA"/>
</dbReference>
<feature type="non-terminal residue" evidence="1">
    <location>
        <position position="402"/>
    </location>
</feature>
<keyword evidence="2" id="KW-1185">Reference proteome</keyword>
<dbReference type="GO" id="GO:0036297">
    <property type="term" value="P:interstrand cross-link repair"/>
    <property type="evidence" value="ECO:0007669"/>
    <property type="project" value="InterPro"/>
</dbReference>
<comment type="caution">
    <text evidence="1">The sequence shown here is derived from an EMBL/GenBank/DDBJ whole genome shotgun (WGS) entry which is preliminary data.</text>
</comment>
<sequence>YSALSEGPLLFLAIRIDHVQNHFSVRQLQTVCASEHRSLGFQSRNIGERAISSGCDSEGVKYHPIYCQAEEFLHPEEITERHIDSNYRILDSKLSRGVSCIKAPTSIRSGDPENSRTLYLLFAAVHKAVLYSTRPYHHLKKSEPSRASKALPSLQSITIDRGAYTSGIVLRHLTEGEKTLEKLPASEEGNASKQALDKALWELTSDPLFPQGLPQLSFAALAESRKMLLGNLLQAVNLRENHLSSILTVACEIDSSDLGDNSKPSVSSNGVYRSAGNVLEVAQKTDIPLSIDKQSDILKKQAEVLVSPCNRTLEKDSEGEFQKMKLGIKSIHHGCGGGSKKITDIQISDYVIQEITERHAAVTCISTLEVGLKVLADSVVQKKEVRSEYQIWEENTNSASTS</sequence>
<dbReference type="InterPro" id="IPR035428">
    <property type="entry name" value="FANCF"/>
</dbReference>